<evidence type="ECO:0000256" key="3">
    <source>
        <dbReference type="ARBA" id="ARBA00004128"/>
    </source>
</evidence>
<evidence type="ECO:0000256" key="9">
    <source>
        <dbReference type="ARBA" id="ARBA00031512"/>
    </source>
</evidence>
<keyword evidence="7" id="KW-0812">Transmembrane</keyword>
<feature type="domain" description="Peptidase M28" evidence="10">
    <location>
        <begin position="71"/>
        <end position="137"/>
    </location>
</feature>
<dbReference type="GO" id="GO:0006508">
    <property type="term" value="P:proteolysis"/>
    <property type="evidence" value="ECO:0007669"/>
    <property type="project" value="InterPro"/>
</dbReference>
<name>A0A371FQX1_MUCPR</name>
<proteinExistence type="inferred from homology"/>
<gene>
    <name evidence="11" type="primary">ermp1</name>
    <name evidence="11" type="ORF">CR513_38677</name>
</gene>
<sequence>MLCLRNKRLCKHPFGNTVNIRLAIDLDSIGSTIKSEATGSKKPVLLMSKISEEGTSAAQAKVVIDNFSLFCIVENLIFDLEALSSRSSYPAGTIASQDIFSSGIINSGTDFKVYKEIGGASGLDFAFGDHTAVYHTKIVKYI</sequence>
<evidence type="ECO:0000259" key="10">
    <source>
        <dbReference type="Pfam" id="PF04389"/>
    </source>
</evidence>
<dbReference type="GO" id="GO:0005774">
    <property type="term" value="C:vacuolar membrane"/>
    <property type="evidence" value="ECO:0007669"/>
    <property type="project" value="UniProtKB-SubCell"/>
</dbReference>
<keyword evidence="7" id="KW-1133">Transmembrane helix</keyword>
<dbReference type="PANTHER" id="PTHR12147">
    <property type="entry name" value="METALLOPEPTIDASE M28 FAMILY MEMBER"/>
    <property type="match status" value="1"/>
</dbReference>
<dbReference type="OrthoDB" id="986812at2759"/>
<evidence type="ECO:0000256" key="6">
    <source>
        <dbReference type="ARBA" id="ARBA00022554"/>
    </source>
</evidence>
<accession>A0A371FQX1</accession>
<protein>
    <recommendedName>
        <fullName evidence="5">Vacuolar membrane protease</fullName>
    </recommendedName>
    <alternativeName>
        <fullName evidence="9">FXNA-related family protease 1</fullName>
    </alternativeName>
</protein>
<evidence type="ECO:0000313" key="12">
    <source>
        <dbReference type="Proteomes" id="UP000257109"/>
    </source>
</evidence>
<keyword evidence="12" id="KW-1185">Reference proteome</keyword>
<dbReference type="InterPro" id="IPR007484">
    <property type="entry name" value="Peptidase_M28"/>
</dbReference>
<evidence type="ECO:0000256" key="5">
    <source>
        <dbReference type="ARBA" id="ARBA00017435"/>
    </source>
</evidence>
<organism evidence="11 12">
    <name type="scientific">Mucuna pruriens</name>
    <name type="common">Velvet bean</name>
    <name type="synonym">Dolichos pruriens</name>
    <dbReference type="NCBI Taxonomy" id="157652"/>
    <lineage>
        <taxon>Eukaryota</taxon>
        <taxon>Viridiplantae</taxon>
        <taxon>Streptophyta</taxon>
        <taxon>Embryophyta</taxon>
        <taxon>Tracheophyta</taxon>
        <taxon>Spermatophyta</taxon>
        <taxon>Magnoliopsida</taxon>
        <taxon>eudicotyledons</taxon>
        <taxon>Gunneridae</taxon>
        <taxon>Pentapetalae</taxon>
        <taxon>rosids</taxon>
        <taxon>fabids</taxon>
        <taxon>Fabales</taxon>
        <taxon>Fabaceae</taxon>
        <taxon>Papilionoideae</taxon>
        <taxon>50 kb inversion clade</taxon>
        <taxon>NPAAA clade</taxon>
        <taxon>indigoferoid/millettioid clade</taxon>
        <taxon>Phaseoleae</taxon>
        <taxon>Mucuna</taxon>
    </lineage>
</organism>
<dbReference type="EMBL" id="QJKJ01008124">
    <property type="protein sequence ID" value="RDX80745.1"/>
    <property type="molecule type" value="Genomic_DNA"/>
</dbReference>
<dbReference type="STRING" id="157652.A0A371FQX1"/>
<dbReference type="AlphaFoldDB" id="A0A371FQX1"/>
<keyword evidence="6" id="KW-0926">Vacuole</keyword>
<evidence type="ECO:0000256" key="1">
    <source>
        <dbReference type="ARBA" id="ARBA00001947"/>
    </source>
</evidence>
<comment type="function">
    <text evidence="2">May be involved in vacuolar sorting and osmoregulation.</text>
</comment>
<keyword evidence="7" id="KW-0472">Membrane</keyword>
<dbReference type="InterPro" id="IPR045175">
    <property type="entry name" value="M28_fam"/>
</dbReference>
<comment type="caution">
    <text evidence="11">The sequence shown here is derived from an EMBL/GenBank/DDBJ whole genome shotgun (WGS) entry which is preliminary data.</text>
</comment>
<dbReference type="Pfam" id="PF04389">
    <property type="entry name" value="Peptidase_M28"/>
    <property type="match status" value="1"/>
</dbReference>
<dbReference type="GO" id="GO:0008235">
    <property type="term" value="F:metalloexopeptidase activity"/>
    <property type="evidence" value="ECO:0007669"/>
    <property type="project" value="InterPro"/>
</dbReference>
<comment type="similarity">
    <text evidence="4">Belongs to the peptidase M28 family.</text>
</comment>
<evidence type="ECO:0000313" key="11">
    <source>
        <dbReference type="EMBL" id="RDX80745.1"/>
    </source>
</evidence>
<keyword evidence="8" id="KW-0325">Glycoprotein</keyword>
<comment type="subcellular location">
    <subcellularLocation>
        <location evidence="3">Vacuole membrane</location>
        <topology evidence="3">Multi-pass membrane protein</topology>
    </subcellularLocation>
</comment>
<evidence type="ECO:0000256" key="7">
    <source>
        <dbReference type="ARBA" id="ARBA00022989"/>
    </source>
</evidence>
<dbReference type="PANTHER" id="PTHR12147:SF58">
    <property type="entry name" value="VACUOLAR MEMBRANE PROTEASE"/>
    <property type="match status" value="1"/>
</dbReference>
<evidence type="ECO:0000256" key="2">
    <source>
        <dbReference type="ARBA" id="ARBA00003273"/>
    </source>
</evidence>
<evidence type="ECO:0000256" key="8">
    <source>
        <dbReference type="ARBA" id="ARBA00023180"/>
    </source>
</evidence>
<reference evidence="11" key="1">
    <citation type="submission" date="2018-05" db="EMBL/GenBank/DDBJ databases">
        <title>Draft genome of Mucuna pruriens seed.</title>
        <authorList>
            <person name="Nnadi N.E."/>
            <person name="Vos R."/>
            <person name="Hasami M.H."/>
            <person name="Devisetty U.K."/>
            <person name="Aguiy J.C."/>
        </authorList>
    </citation>
    <scope>NUCLEOTIDE SEQUENCE [LARGE SCALE GENOMIC DNA]</scope>
    <source>
        <strain evidence="11">JCA_2017</strain>
    </source>
</reference>
<feature type="non-terminal residue" evidence="11">
    <location>
        <position position="1"/>
    </location>
</feature>
<evidence type="ECO:0000256" key="4">
    <source>
        <dbReference type="ARBA" id="ARBA00010918"/>
    </source>
</evidence>
<comment type="cofactor">
    <cofactor evidence="1">
        <name>Zn(2+)</name>
        <dbReference type="ChEBI" id="CHEBI:29105"/>
    </cofactor>
</comment>
<dbReference type="Proteomes" id="UP000257109">
    <property type="component" value="Unassembled WGS sequence"/>
</dbReference>